<accession>A0A1G7P6K3</accession>
<gene>
    <name evidence="1" type="ORF">SAMN05192586_11452</name>
</gene>
<dbReference type="AlphaFoldDB" id="A0A1G7P6K3"/>
<dbReference type="Gene3D" id="3.40.50.2000">
    <property type="entry name" value="Glycogen Phosphorylase B"/>
    <property type="match status" value="1"/>
</dbReference>
<sequence length="433" mass="46386">MRVLLLAPQDTPPPSLEEQHRWAELGSPLRTARLEEEHALALALYMRDGGPLAPMLACRQGSPLHRRAAALNLPVLPLPGANPANPVTLFRLWRWQRRHPRLLVQTVSEEALALGRRLLRLRPRGSTLLAHAFWQRPPLAPPGAALDAVHKILCGSGYIRSRLAAAQEARRGAVRPRLRPLPLAGSRCVVLAPGMVLEPEGPAAAPSAVAPEARFIFGLGDALTPRSGAQIVARAMAAIWQREDLPPWEVRALGGGPRYQELLDEAVTLGVAARLCLLNEQPLARILPACRAWIAPGASPEELPETLWAGAAAGLPVICTRTPLHLERLDAARLHPDAAEAERPPAACAQASAEAGAGAPALLVPPEDPQSLAKAMIDVMTDAGLRRSLAAASAALRPLVGLDAFAARTCRRYAAWGRELGWLPPDAPAEERT</sequence>
<dbReference type="STRING" id="571438.SAMN05192586_11452"/>
<evidence type="ECO:0000313" key="2">
    <source>
        <dbReference type="Proteomes" id="UP000199355"/>
    </source>
</evidence>
<keyword evidence="1" id="KW-0808">Transferase</keyword>
<dbReference type="EMBL" id="FNBX01000014">
    <property type="protein sequence ID" value="SDF81767.1"/>
    <property type="molecule type" value="Genomic_DNA"/>
</dbReference>
<dbReference type="Proteomes" id="UP000199355">
    <property type="component" value="Unassembled WGS sequence"/>
</dbReference>
<dbReference type="Pfam" id="PF13692">
    <property type="entry name" value="Glyco_trans_1_4"/>
    <property type="match status" value="1"/>
</dbReference>
<keyword evidence="2" id="KW-1185">Reference proteome</keyword>
<dbReference type="PANTHER" id="PTHR12526:SF635">
    <property type="entry name" value="GLYCOSYL TRANSFERASE GROUP 1"/>
    <property type="match status" value="1"/>
</dbReference>
<name>A0A1G7P6K3_9BACT</name>
<dbReference type="GO" id="GO:0016757">
    <property type="term" value="F:glycosyltransferase activity"/>
    <property type="evidence" value="ECO:0007669"/>
    <property type="project" value="TreeGrafter"/>
</dbReference>
<organism evidence="1 2">
    <name type="scientific">Desulfovibrio legallii</name>
    <dbReference type="NCBI Taxonomy" id="571438"/>
    <lineage>
        <taxon>Bacteria</taxon>
        <taxon>Pseudomonadati</taxon>
        <taxon>Thermodesulfobacteriota</taxon>
        <taxon>Desulfovibrionia</taxon>
        <taxon>Desulfovibrionales</taxon>
        <taxon>Desulfovibrionaceae</taxon>
        <taxon>Desulfovibrio</taxon>
    </lineage>
</organism>
<dbReference type="SUPFAM" id="SSF53756">
    <property type="entry name" value="UDP-Glycosyltransferase/glycogen phosphorylase"/>
    <property type="match status" value="1"/>
</dbReference>
<protein>
    <submittedName>
        <fullName evidence="1">Glycosyltransferase involved in cell wall bisynthesis</fullName>
    </submittedName>
</protein>
<proteinExistence type="predicted"/>
<evidence type="ECO:0000313" key="1">
    <source>
        <dbReference type="EMBL" id="SDF81767.1"/>
    </source>
</evidence>
<dbReference type="PANTHER" id="PTHR12526">
    <property type="entry name" value="GLYCOSYLTRANSFERASE"/>
    <property type="match status" value="1"/>
</dbReference>
<dbReference type="RefSeq" id="WP_092154483.1">
    <property type="nucleotide sequence ID" value="NZ_FNBX01000014.1"/>
</dbReference>
<dbReference type="OrthoDB" id="9806653at2"/>
<reference evidence="2" key="1">
    <citation type="submission" date="2016-10" db="EMBL/GenBank/DDBJ databases">
        <authorList>
            <person name="Varghese N."/>
            <person name="Submissions S."/>
        </authorList>
    </citation>
    <scope>NUCLEOTIDE SEQUENCE [LARGE SCALE GENOMIC DNA]</scope>
    <source>
        <strain evidence="2">KHC7</strain>
    </source>
</reference>